<dbReference type="SFLD" id="SFLDG01129">
    <property type="entry name" value="C1.5:_HAD__Beta-PGM__Phosphata"/>
    <property type="match status" value="1"/>
</dbReference>
<dbReference type="EC" id="3.-.-.-" evidence="5"/>
<dbReference type="PANTHER" id="PTHR46470">
    <property type="entry name" value="N-ACYLNEURAMINATE-9-PHOSPHATASE"/>
    <property type="match status" value="1"/>
</dbReference>
<dbReference type="EMBL" id="CAADJA010000002">
    <property type="protein sequence ID" value="VFS46274.1"/>
    <property type="molecule type" value="Genomic_DNA"/>
</dbReference>
<dbReference type="Pfam" id="PF00702">
    <property type="entry name" value="Hydrolase"/>
    <property type="match status" value="1"/>
</dbReference>
<evidence type="ECO:0000313" key="5">
    <source>
        <dbReference type="EMBL" id="VFS46274.1"/>
    </source>
</evidence>
<comment type="cofactor">
    <cofactor evidence="1">
        <name>Mg(2+)</name>
        <dbReference type="ChEBI" id="CHEBI:18420"/>
    </cofactor>
</comment>
<accession>A0A484ZD04</accession>
<keyword evidence="4" id="KW-0460">Magnesium</keyword>
<dbReference type="Gene3D" id="1.20.120.1600">
    <property type="match status" value="1"/>
</dbReference>
<evidence type="ECO:0000256" key="1">
    <source>
        <dbReference type="ARBA" id="ARBA00001946"/>
    </source>
</evidence>
<evidence type="ECO:0000256" key="2">
    <source>
        <dbReference type="ARBA" id="ARBA00022723"/>
    </source>
</evidence>
<dbReference type="SUPFAM" id="SSF56784">
    <property type="entry name" value="HAD-like"/>
    <property type="match status" value="1"/>
</dbReference>
<dbReference type="NCBIfam" id="NF008018">
    <property type="entry name" value="PRK10748.1"/>
    <property type="match status" value="1"/>
</dbReference>
<sequence>MMHFYRPLGPVKALTFDLDDTLYDNRPVIERTETEVVNFMQTKFPQLAALDRKGFNQIRLDLLEQQPDIYHDVSEWRRRAFEVTLTKYGYSESAAAEGAALTMENFRYWRSRIDVPQSTHVTLSLLATRYPLVAVTNGNADPELFGLSEYFQMVLRAGPDGRAKPFGDMYLNAAQRLNLAPEFILHVGDDLVTDVAGAIRHGLQACWINDRNKSLIDEPTGCLLPHIEISKLDSLCLLI</sequence>
<protein>
    <submittedName>
        <fullName evidence="5">HAD-hydrolase yfnB</fullName>
        <ecNumber evidence="5">3.-.-.-</ecNumber>
    </submittedName>
</protein>
<proteinExistence type="predicted"/>
<reference evidence="5 6" key="1">
    <citation type="submission" date="2019-03" db="EMBL/GenBank/DDBJ databases">
        <authorList>
            <consortium name="Pathogen Informatics"/>
        </authorList>
    </citation>
    <scope>NUCLEOTIDE SEQUENCE [LARGE SCALE GENOMIC DNA]</scope>
    <source>
        <strain evidence="5 6">NCTC12282</strain>
    </source>
</reference>
<dbReference type="Proteomes" id="UP000373449">
    <property type="component" value="Unassembled WGS sequence"/>
</dbReference>
<dbReference type="NCBIfam" id="TIGR01549">
    <property type="entry name" value="HAD-SF-IA-v1"/>
    <property type="match status" value="1"/>
</dbReference>
<evidence type="ECO:0000256" key="3">
    <source>
        <dbReference type="ARBA" id="ARBA00022801"/>
    </source>
</evidence>
<keyword evidence="3 5" id="KW-0378">Hydrolase</keyword>
<organism evidence="5 6">
    <name type="scientific">Budvicia aquatica</name>
    <dbReference type="NCBI Taxonomy" id="82979"/>
    <lineage>
        <taxon>Bacteria</taxon>
        <taxon>Pseudomonadati</taxon>
        <taxon>Pseudomonadota</taxon>
        <taxon>Gammaproteobacteria</taxon>
        <taxon>Enterobacterales</taxon>
        <taxon>Budviciaceae</taxon>
        <taxon>Budvicia</taxon>
    </lineage>
</organism>
<dbReference type="InterPro" id="IPR006439">
    <property type="entry name" value="HAD-SF_hydro_IA"/>
</dbReference>
<evidence type="ECO:0000313" key="6">
    <source>
        <dbReference type="Proteomes" id="UP000373449"/>
    </source>
</evidence>
<dbReference type="SFLD" id="SFLDS00003">
    <property type="entry name" value="Haloacid_Dehalogenase"/>
    <property type="match status" value="1"/>
</dbReference>
<evidence type="ECO:0000256" key="4">
    <source>
        <dbReference type="ARBA" id="ARBA00022842"/>
    </source>
</evidence>
<dbReference type="GO" id="GO:0016787">
    <property type="term" value="F:hydrolase activity"/>
    <property type="evidence" value="ECO:0007669"/>
    <property type="project" value="UniProtKB-KW"/>
</dbReference>
<dbReference type="Gene3D" id="3.40.50.1000">
    <property type="entry name" value="HAD superfamily/HAD-like"/>
    <property type="match status" value="1"/>
</dbReference>
<dbReference type="InterPro" id="IPR051400">
    <property type="entry name" value="HAD-like_hydrolase"/>
</dbReference>
<dbReference type="PANTHER" id="PTHR46470:SF4">
    <property type="entry name" value="5-AMINO-6-(5-PHOSPHO-D-RIBITYLAMINO)URACIL PHOSPHATASE YIGB"/>
    <property type="match status" value="1"/>
</dbReference>
<gene>
    <name evidence="5" type="primary">yfnB</name>
    <name evidence="5" type="ORF">NCTC12282_01169</name>
</gene>
<dbReference type="GO" id="GO:0046872">
    <property type="term" value="F:metal ion binding"/>
    <property type="evidence" value="ECO:0007669"/>
    <property type="project" value="UniProtKB-KW"/>
</dbReference>
<dbReference type="AlphaFoldDB" id="A0A484ZD04"/>
<name>A0A484ZD04_9GAMM</name>
<keyword evidence="2" id="KW-0479">Metal-binding</keyword>
<dbReference type="InterPro" id="IPR023214">
    <property type="entry name" value="HAD_sf"/>
</dbReference>
<dbReference type="InterPro" id="IPR036412">
    <property type="entry name" value="HAD-like_sf"/>
</dbReference>
<dbReference type="GO" id="GO:0009231">
    <property type="term" value="P:riboflavin biosynthetic process"/>
    <property type="evidence" value="ECO:0007669"/>
    <property type="project" value="TreeGrafter"/>
</dbReference>